<dbReference type="Proteomes" id="UP001232148">
    <property type="component" value="Unassembled WGS sequence"/>
</dbReference>
<dbReference type="InterPro" id="IPR053161">
    <property type="entry name" value="Ulvan_degrading_GH"/>
</dbReference>
<dbReference type="GO" id="GO:0016787">
    <property type="term" value="F:hydrolase activity"/>
    <property type="evidence" value="ECO:0007669"/>
    <property type="project" value="UniProtKB-KW"/>
</dbReference>
<evidence type="ECO:0000313" key="1">
    <source>
        <dbReference type="EMBL" id="KAK2030795.1"/>
    </source>
</evidence>
<keyword evidence="1" id="KW-0378">Hydrolase</keyword>
<name>A0AAD9M6J3_9PEZI</name>
<gene>
    <name evidence="1" type="ORF">LX32DRAFT_716267</name>
</gene>
<dbReference type="Gene3D" id="3.40.50.880">
    <property type="match status" value="1"/>
</dbReference>
<accession>A0AAD9M6J3</accession>
<dbReference type="AlphaFoldDB" id="A0AAD9M6J3"/>
<proteinExistence type="predicted"/>
<protein>
    <submittedName>
        <fullName evidence="1">Family 2 glycoside hydrolase</fullName>
    </submittedName>
</protein>
<organism evidence="1 2">
    <name type="scientific">Colletotrichum zoysiae</name>
    <dbReference type="NCBI Taxonomy" id="1216348"/>
    <lineage>
        <taxon>Eukaryota</taxon>
        <taxon>Fungi</taxon>
        <taxon>Dikarya</taxon>
        <taxon>Ascomycota</taxon>
        <taxon>Pezizomycotina</taxon>
        <taxon>Sordariomycetes</taxon>
        <taxon>Hypocreomycetidae</taxon>
        <taxon>Glomerellales</taxon>
        <taxon>Glomerellaceae</taxon>
        <taxon>Colletotrichum</taxon>
        <taxon>Colletotrichum graminicola species complex</taxon>
    </lineage>
</organism>
<dbReference type="PANTHER" id="PTHR36848:SF2">
    <property type="entry name" value="SECRETED PROTEIN"/>
    <property type="match status" value="1"/>
</dbReference>
<reference evidence="1" key="1">
    <citation type="submission" date="2021-06" db="EMBL/GenBank/DDBJ databases">
        <title>Comparative genomics, transcriptomics and evolutionary studies reveal genomic signatures of adaptation to plant cell wall in hemibiotrophic fungi.</title>
        <authorList>
            <consortium name="DOE Joint Genome Institute"/>
            <person name="Baroncelli R."/>
            <person name="Diaz J.F."/>
            <person name="Benocci T."/>
            <person name="Peng M."/>
            <person name="Battaglia E."/>
            <person name="Haridas S."/>
            <person name="Andreopoulos W."/>
            <person name="Labutti K."/>
            <person name="Pangilinan J."/>
            <person name="Floch G.L."/>
            <person name="Makela M.R."/>
            <person name="Henrissat B."/>
            <person name="Grigoriev I.V."/>
            <person name="Crouch J.A."/>
            <person name="De Vries R.P."/>
            <person name="Sukno S.A."/>
            <person name="Thon M.R."/>
        </authorList>
    </citation>
    <scope>NUCLEOTIDE SEQUENCE</scope>
    <source>
        <strain evidence="1">MAFF235873</strain>
    </source>
</reference>
<dbReference type="PANTHER" id="PTHR36848">
    <property type="entry name" value="DNA-BINDING PROTEIN (PUTATIVE SECRETED PROTEIN)-RELATED"/>
    <property type="match status" value="1"/>
</dbReference>
<sequence length="1092" mass="122850">MESSFVSVERDWFTNPGAGCRAANGLSSGDAPLPLAYPKAGEPFDPDLFKHPTSEYRGCPLWPWNPKLEKKRLLRQIDNLKDMGMGGFHVHVRTGLNTEPNGSEVMDRVRDCAEYAQSKGMLAYLWDDDRWPSGIAGGKLVKHYPEQETKHILFTSHQRDNVELGGGCASSPEQACRSELAHLLARFSITLDENGRLQSTRRLREGEDAEPGGRVWYAYVETSPPSSWFNGQTYIDTMSTKAMTRFLECTYEICKKKMGDKFRRTVPCNLTDKPELTIKTQLSSPDGVEGVSLPWITDLPDTFRKTYGDDADLIGGIPELLWDLPGDTPSLTRYRFHDHVSERFVMSFPDLLESCRGRNQIVLKGHRIEEPTLHSQTATHGETMRFYRTQTLPGIALLDDWVDYNTAKQCTSVARQNGFRGAMSEINGYTHSYFTFEGQKGSGDCQAALGITSHVPHLSWVGMAGEGRRHCPASIGYGSPCRKEYSYIEDHFARVGVALTRGKAVTRVGVVNPIESLWLCFGANNCGDDEIGRRSKAFAELTGWLLHGLVDFDFIAESLLPEQNDGEISVPLKVGHCEYDVIILPNLRTIRSSTLNVVKEFAAAGGKVIIAGEAPVLVDAQVAPADVDMAIKPSTRVVWSKSVILSAVSESRDLEVNMKGGQPTETLLYQMRQDGDEMFLFICNTDRNNPYDTLIKIKGEWDVEILDTFTGETYHQKSEHSSGWTVFEHRFEGCASLLLRLHPLLAEDLSFVKIADEVAPTPAKQQSIELKLEEVILSEPNVLMLDYALYRIDDDPWEYATRQQILKIDNEIRSRLHLHRQGSERKQAWNATSSERVPKVYVDLRFEFESQAIIKTASFLAMENPGNARITINGHKLLVDEKGSSWWVDEDIRMVPLPKRTIRRGKNVIELSMPFGILTRLERVYLLGSFSVELKNNLPILCERRQSLGWGDIVAQGHPFYAGNVTYRCSFSTKSRSNVTLSVPQFATPVVKVQWGNKCGHVALQPRTLDLGEIEAGKHNIYITAFGYRYNSFGNVHLKDNVFGCWHDLRRTEGWAWSDEYLLKPTGILEKPSVIVSLEAEEETDGWIVLAE</sequence>
<evidence type="ECO:0000313" key="2">
    <source>
        <dbReference type="Proteomes" id="UP001232148"/>
    </source>
</evidence>
<dbReference type="CDD" id="cd03143">
    <property type="entry name" value="A4_beta-galactosidase_middle_domain"/>
    <property type="match status" value="1"/>
</dbReference>
<comment type="caution">
    <text evidence="1">The sequence shown here is derived from an EMBL/GenBank/DDBJ whole genome shotgun (WGS) entry which is preliminary data.</text>
</comment>
<dbReference type="InterPro" id="IPR029062">
    <property type="entry name" value="Class_I_gatase-like"/>
</dbReference>
<dbReference type="EMBL" id="MU842847">
    <property type="protein sequence ID" value="KAK2030795.1"/>
    <property type="molecule type" value="Genomic_DNA"/>
</dbReference>
<keyword evidence="2" id="KW-1185">Reference proteome</keyword>